<dbReference type="PANTHER" id="PTHR11439:SF463">
    <property type="entry name" value="REVERSE TRANSCRIPTASE TY1_COPIA-TYPE DOMAIN-CONTAINING PROTEIN"/>
    <property type="match status" value="1"/>
</dbReference>
<protein>
    <recommendedName>
        <fullName evidence="3">Reverse transcriptase Ty1/copia-type domain-containing protein</fullName>
    </recommendedName>
</protein>
<evidence type="ECO:0000313" key="1">
    <source>
        <dbReference type="EMBL" id="PLW27841.1"/>
    </source>
</evidence>
<accession>A0A2N5TQT4</accession>
<name>A0A2N5TQT4_9BASI</name>
<dbReference type="Proteomes" id="UP000235392">
    <property type="component" value="Unassembled WGS sequence"/>
</dbReference>
<proteinExistence type="predicted"/>
<evidence type="ECO:0000313" key="2">
    <source>
        <dbReference type="Proteomes" id="UP000235392"/>
    </source>
</evidence>
<dbReference type="EMBL" id="PGCI01000389">
    <property type="protein sequence ID" value="PLW27841.1"/>
    <property type="molecule type" value="Genomic_DNA"/>
</dbReference>
<comment type="caution">
    <text evidence="1">The sequence shown here is derived from an EMBL/GenBank/DDBJ whole genome shotgun (WGS) entry which is preliminary data.</text>
</comment>
<dbReference type="SUPFAM" id="SSF56672">
    <property type="entry name" value="DNA/RNA polymerases"/>
    <property type="match status" value="1"/>
</dbReference>
<dbReference type="PANTHER" id="PTHR11439">
    <property type="entry name" value="GAG-POL-RELATED RETROTRANSPOSON"/>
    <property type="match status" value="1"/>
</dbReference>
<dbReference type="InterPro" id="IPR043502">
    <property type="entry name" value="DNA/RNA_pol_sf"/>
</dbReference>
<organism evidence="1 2">
    <name type="scientific">Puccinia coronata f. sp. avenae</name>
    <dbReference type="NCBI Taxonomy" id="200324"/>
    <lineage>
        <taxon>Eukaryota</taxon>
        <taxon>Fungi</taxon>
        <taxon>Dikarya</taxon>
        <taxon>Basidiomycota</taxon>
        <taxon>Pucciniomycotina</taxon>
        <taxon>Pucciniomycetes</taxon>
        <taxon>Pucciniales</taxon>
        <taxon>Pucciniaceae</taxon>
        <taxon>Puccinia</taxon>
    </lineage>
</organism>
<evidence type="ECO:0008006" key="3">
    <source>
        <dbReference type="Google" id="ProtNLM"/>
    </source>
</evidence>
<dbReference type="CDD" id="cd09272">
    <property type="entry name" value="RNase_HI_RT_Ty1"/>
    <property type="match status" value="1"/>
</dbReference>
<reference evidence="1 2" key="1">
    <citation type="submission" date="2017-11" db="EMBL/GenBank/DDBJ databases">
        <title>De novo assembly and phasing of dikaryotic genomes from two isolates of Puccinia coronata f. sp. avenae, the causal agent of oat crown rust.</title>
        <authorList>
            <person name="Miller M.E."/>
            <person name="Zhang Y."/>
            <person name="Omidvar V."/>
            <person name="Sperschneider J."/>
            <person name="Schwessinger B."/>
            <person name="Raley C."/>
            <person name="Palmer J.M."/>
            <person name="Garnica D."/>
            <person name="Upadhyaya N."/>
            <person name="Rathjen J."/>
            <person name="Taylor J.M."/>
            <person name="Park R.F."/>
            <person name="Dodds P.N."/>
            <person name="Hirsch C.D."/>
            <person name="Kianian S.F."/>
            <person name="Figueroa M."/>
        </authorList>
    </citation>
    <scope>NUCLEOTIDE SEQUENCE [LARGE SCALE GENOMIC DNA]</scope>
    <source>
        <strain evidence="1">12SD80</strain>
    </source>
</reference>
<gene>
    <name evidence="1" type="ORF">PCASD_18743</name>
</gene>
<sequence length="228" mass="25398">MVPSTWLVPALDEEVAAFSNLNVSYRRAIGSLNYLSVSTRPDIAFAVSQLSQYLERPGIVHWPAFQHLLQYLSGTKNYSICVGGGDGVFCYLVTWGDSIISWKAKKQATVSSSTTEAEYRALYDGVQEAVWLQSLLGSISGTSIYPIDVYTDNLAALALSRNPLANQRTKHIDVKYHFIRKAVDKNWVKINYISMVVMPADGLTKALANPKHSAFLSFLKMKIQELRS</sequence>
<dbReference type="AlphaFoldDB" id="A0A2N5TQT4"/>